<protein>
    <submittedName>
        <fullName evidence="2">Uncharacterized protein</fullName>
    </submittedName>
</protein>
<evidence type="ECO:0000313" key="3">
    <source>
        <dbReference type="EMBL" id="CAK9056723.1"/>
    </source>
</evidence>
<evidence type="ECO:0000313" key="2">
    <source>
        <dbReference type="EMBL" id="CAK9056687.1"/>
    </source>
</evidence>
<organism evidence="2 4">
    <name type="scientific">Durusdinium trenchii</name>
    <dbReference type="NCBI Taxonomy" id="1381693"/>
    <lineage>
        <taxon>Eukaryota</taxon>
        <taxon>Sar</taxon>
        <taxon>Alveolata</taxon>
        <taxon>Dinophyceae</taxon>
        <taxon>Suessiales</taxon>
        <taxon>Symbiodiniaceae</taxon>
        <taxon>Durusdinium</taxon>
    </lineage>
</organism>
<sequence length="66" mass="6700">ETMMSQAAHAEQAREARGVGAPAAESDAAALVSADAAADDSGGDVGDEEAEEEAEKEHDDAIEDVE</sequence>
<feature type="non-terminal residue" evidence="2">
    <location>
        <position position="1"/>
    </location>
</feature>
<feature type="compositionally biased region" description="Acidic residues" evidence="1">
    <location>
        <begin position="37"/>
        <end position="66"/>
    </location>
</feature>
<gene>
    <name evidence="2" type="ORF">CCMP2556_LOCUS28053</name>
    <name evidence="3" type="ORF">CCMP2556_LOCUS28060</name>
</gene>
<dbReference type="EMBL" id="CAXAMN010020868">
    <property type="protein sequence ID" value="CAK9056723.1"/>
    <property type="molecule type" value="Genomic_DNA"/>
</dbReference>
<feature type="compositionally biased region" description="Low complexity" evidence="1">
    <location>
        <begin position="18"/>
        <end position="36"/>
    </location>
</feature>
<proteinExistence type="predicted"/>
<reference evidence="2 4" key="1">
    <citation type="submission" date="2024-02" db="EMBL/GenBank/DDBJ databases">
        <authorList>
            <person name="Chen Y."/>
            <person name="Shah S."/>
            <person name="Dougan E. K."/>
            <person name="Thang M."/>
            <person name="Chan C."/>
        </authorList>
    </citation>
    <scope>NUCLEOTIDE SEQUENCE [LARGE SCALE GENOMIC DNA]</scope>
</reference>
<dbReference type="Proteomes" id="UP001642484">
    <property type="component" value="Unassembled WGS sequence"/>
</dbReference>
<feature type="region of interest" description="Disordered" evidence="1">
    <location>
        <begin position="1"/>
        <end position="66"/>
    </location>
</feature>
<dbReference type="EMBL" id="CAXAMN010020846">
    <property type="protein sequence ID" value="CAK9056687.1"/>
    <property type="molecule type" value="Genomic_DNA"/>
</dbReference>
<keyword evidence="4" id="KW-1185">Reference proteome</keyword>
<evidence type="ECO:0000313" key="4">
    <source>
        <dbReference type="Proteomes" id="UP001642484"/>
    </source>
</evidence>
<evidence type="ECO:0000256" key="1">
    <source>
        <dbReference type="SAM" id="MobiDB-lite"/>
    </source>
</evidence>
<name>A0ABP0N1A6_9DINO</name>
<feature type="compositionally biased region" description="Low complexity" evidence="1">
    <location>
        <begin position="1"/>
        <end position="10"/>
    </location>
</feature>
<accession>A0ABP0N1A6</accession>
<comment type="caution">
    <text evidence="2">The sequence shown here is derived from an EMBL/GenBank/DDBJ whole genome shotgun (WGS) entry which is preliminary data.</text>
</comment>